<gene>
    <name evidence="1" type="ORF">DUI87_35427</name>
</gene>
<accession>A0A3M0IHH2</accession>
<comment type="caution">
    <text evidence="1">The sequence shown here is derived from an EMBL/GenBank/DDBJ whole genome shotgun (WGS) entry which is preliminary data.</text>
</comment>
<organism evidence="1 2">
    <name type="scientific">Hirundo rustica rustica</name>
    <dbReference type="NCBI Taxonomy" id="333673"/>
    <lineage>
        <taxon>Eukaryota</taxon>
        <taxon>Metazoa</taxon>
        <taxon>Chordata</taxon>
        <taxon>Craniata</taxon>
        <taxon>Vertebrata</taxon>
        <taxon>Euteleostomi</taxon>
        <taxon>Archelosauria</taxon>
        <taxon>Archosauria</taxon>
        <taxon>Dinosauria</taxon>
        <taxon>Saurischia</taxon>
        <taxon>Theropoda</taxon>
        <taxon>Coelurosauria</taxon>
        <taxon>Aves</taxon>
        <taxon>Neognathae</taxon>
        <taxon>Neoaves</taxon>
        <taxon>Telluraves</taxon>
        <taxon>Australaves</taxon>
        <taxon>Passeriformes</taxon>
        <taxon>Sylvioidea</taxon>
        <taxon>Hirundinidae</taxon>
        <taxon>Hirundo</taxon>
    </lineage>
</organism>
<dbReference type="AlphaFoldDB" id="A0A3M0IHH2"/>
<dbReference type="EMBL" id="QRBI01000344">
    <property type="protein sequence ID" value="RMB88204.1"/>
    <property type="molecule type" value="Genomic_DNA"/>
</dbReference>
<reference evidence="1 2" key="1">
    <citation type="submission" date="2018-07" db="EMBL/GenBank/DDBJ databases">
        <title>A high quality draft genome assembly of the barn swallow (H. rustica rustica).</title>
        <authorList>
            <person name="Formenti G."/>
            <person name="Chiara M."/>
            <person name="Poveda L."/>
            <person name="Francoijs K.-J."/>
            <person name="Bonisoli-Alquati A."/>
            <person name="Canova L."/>
            <person name="Gianfranceschi L."/>
            <person name="Horner D.S."/>
            <person name="Saino N."/>
        </authorList>
    </citation>
    <scope>NUCLEOTIDE SEQUENCE [LARGE SCALE GENOMIC DNA]</scope>
    <source>
        <strain evidence="1">Chelidonia</strain>
        <tissue evidence="1">Blood</tissue>
    </source>
</reference>
<dbReference type="Proteomes" id="UP000269221">
    <property type="component" value="Unassembled WGS sequence"/>
</dbReference>
<protein>
    <submittedName>
        <fullName evidence="1">Uncharacterized protein</fullName>
    </submittedName>
</protein>
<evidence type="ECO:0000313" key="1">
    <source>
        <dbReference type="EMBL" id="RMB88204.1"/>
    </source>
</evidence>
<proteinExistence type="predicted"/>
<dbReference type="STRING" id="333673.A0A3M0IHH2"/>
<name>A0A3M0IHH2_HIRRU</name>
<sequence length="74" mass="7781">MTAQAYRSQAGSGNFLHLAVAATELQPGDNVAVNFHLKTTTTKSATPCPTSPTWWVPACGGLALAEFRLPSFAC</sequence>
<evidence type="ECO:0000313" key="2">
    <source>
        <dbReference type="Proteomes" id="UP000269221"/>
    </source>
</evidence>
<keyword evidence="2" id="KW-1185">Reference proteome</keyword>